<dbReference type="Pfam" id="PF13374">
    <property type="entry name" value="TPR_10"/>
    <property type="match status" value="1"/>
</dbReference>
<proteinExistence type="predicted"/>
<dbReference type="SUPFAM" id="SSF52540">
    <property type="entry name" value="P-loop containing nucleoside triphosphate hydrolases"/>
    <property type="match status" value="1"/>
</dbReference>
<feature type="region of interest" description="Disordered" evidence="3">
    <location>
        <begin position="557"/>
        <end position="585"/>
    </location>
</feature>
<dbReference type="SUPFAM" id="SSF48452">
    <property type="entry name" value="TPR-like"/>
    <property type="match status" value="1"/>
</dbReference>
<comment type="caution">
    <text evidence="4">The sequence shown here is derived from an EMBL/GenBank/DDBJ whole genome shotgun (WGS) entry which is preliminary data.</text>
</comment>
<protein>
    <recommendedName>
        <fullName evidence="6">Telomerase protein component 1</fullName>
    </recommendedName>
</protein>
<accession>A0A8S3ZWL2</accession>
<feature type="compositionally biased region" description="Basic and acidic residues" evidence="3">
    <location>
        <begin position="1342"/>
        <end position="1353"/>
    </location>
</feature>
<feature type="compositionally biased region" description="Acidic residues" evidence="3">
    <location>
        <begin position="1008"/>
        <end position="1022"/>
    </location>
</feature>
<dbReference type="InterPro" id="IPR051191">
    <property type="entry name" value="DCAF12"/>
</dbReference>
<dbReference type="PANTHER" id="PTHR19860">
    <property type="entry name" value="DDB1- AND CUL4-ASSOCIATED FACTOR 12-RELATED"/>
    <property type="match status" value="1"/>
</dbReference>
<keyword evidence="2" id="KW-0802">TPR repeat</keyword>
<organism evidence="4 5">
    <name type="scientific">Candidula unifasciata</name>
    <dbReference type="NCBI Taxonomy" id="100452"/>
    <lineage>
        <taxon>Eukaryota</taxon>
        <taxon>Metazoa</taxon>
        <taxon>Spiralia</taxon>
        <taxon>Lophotrochozoa</taxon>
        <taxon>Mollusca</taxon>
        <taxon>Gastropoda</taxon>
        <taxon>Heterobranchia</taxon>
        <taxon>Euthyneura</taxon>
        <taxon>Panpulmonata</taxon>
        <taxon>Eupulmonata</taxon>
        <taxon>Stylommatophora</taxon>
        <taxon>Helicina</taxon>
        <taxon>Helicoidea</taxon>
        <taxon>Geomitridae</taxon>
        <taxon>Candidula</taxon>
    </lineage>
</organism>
<dbReference type="PROSITE" id="PS50005">
    <property type="entry name" value="TPR"/>
    <property type="match status" value="1"/>
</dbReference>
<sequence>MACAIDKTEAPSQPSQVKLFVTSFSDDFYAERDMLRKEVLPVLRSWCDSKKLTIVVNFIKWGGRHPDQRNVAELERLQTNIENCYFSSIVPVFINITSSSLGWVPLWGEYPEEVVEDYQEAYGLLYEDLELLSSAYREDNLNSLFLIRDDSFQTILSEEQRSCFARSSSASLKICGDSDKISNKFPTHRVISYTVDFLGVDYKQKPILKFPDDLKKKIIDFVEHRIACDYCGEERPLANHPDDIAKAAHLDFLLSKGSCVFGRDSIVAKIENYIMREERDVPLIILGASGCGKTSVMCLAAKTILNKAESGELQAFGDKAGKWRVFYHFVGAVPGSTSLEHMLKRLLRETGMTKKNSNCAKDLDSAAQMCCSMLSNLNTDPLIIFLDAADQFSKEHGARIISWVPRKLAPQVRLIMAMVTDTEVHKALQSRETKPLEITVMSLDNSSKQGIIEEILHKNGNSKQLSSQQMKRLMNKPSSENPLWLTLACQELKLVEGEQKVTLKIDKLPDSLLMLFDELLHRLETGPEGDLLVGTLCLLETSAAGLNEMELRQLLADDTSIKPPSPFEEKEETEGREKDKNKEKELLSQDRWQLVYQTLQPFLRPYGDSKEGRLDFYHRALSKAVRKRYLTVNFDGDQVDDDEDADDDLSEKSEKSSTYFFWHTKLAEFFHYHSDVAKMVEEYPYHLACLDDKFHLAECLCDWRIFDRLYHEEYSSQLMAYWRTVGPISEMISSYEAALKKFEEADTANEAAVSLRYEKVCRVTIQAGKHQEALELLKTAMKIEEKELGARPHRMVELYALMSEIYDEKLKLNDFVSRSQLPDLRKTIHYAKKSIHIRKTLPGPYHKFKLGMSLMRLAFNMKSWDACGGGTELSGPDAVTEGNKYIDRALKIFMELSDMGHYAEALMTKGVLAPRGSMEQLKLYNQAMELCMQMYGELHILTSRLYINIGIVYEDNKDYKRSYQYFKKWARLSEEIMGPDHPKTLRAKGVLRESRYRRIAMELGEWVEDDEQLQETEEEEERSESCEMEHSYDDTVNNILIVSQDDTSLEAALAGTQAAGDSLFSISAAQPSLGASPPLFNIVPLLPNSYLESVSCSSSASSISDRHRISGDSWPQHARPRDTSSYLRSRLERCNAIRRSTPTADRSNLLQQLEGLRQLDSPYAVSSTLSYLGGSDSNQRSTAESRSSDLVFRFDNLLRELTFNTRSGSHSGVPNIVEALHQGTRSQDDHPSSATPVFDKSLGCVGHHFTPTVSGVSSDSVISAARSMGTTQWESGFPHAADIESAVREHDSFNRFVSRGNPSAGGDQSENRLGLTPNSSGDSIGQVFANGYVPSDDERETEGDSDHEGHSDSENFYDDNFEDYDEHYIISGEGNVVADDFAGNEEAEQEIVEVGSGEEFDNRFASVDSGNSRFIDSSVVDNRFASDDEGATGGEGSSRNVYLGTTDNSSRIRHLDNRDTLDT</sequence>
<dbReference type="OrthoDB" id="2325716at2759"/>
<feature type="compositionally biased region" description="Basic and acidic residues" evidence="3">
    <location>
        <begin position="573"/>
        <end position="585"/>
    </location>
</feature>
<evidence type="ECO:0000256" key="3">
    <source>
        <dbReference type="SAM" id="MobiDB-lite"/>
    </source>
</evidence>
<dbReference type="Proteomes" id="UP000678393">
    <property type="component" value="Unassembled WGS sequence"/>
</dbReference>
<dbReference type="InterPro" id="IPR027417">
    <property type="entry name" value="P-loop_NTPase"/>
</dbReference>
<keyword evidence="1" id="KW-0677">Repeat</keyword>
<evidence type="ECO:0008006" key="6">
    <source>
        <dbReference type="Google" id="ProtNLM"/>
    </source>
</evidence>
<feature type="region of interest" description="Disordered" evidence="3">
    <location>
        <begin position="1008"/>
        <end position="1029"/>
    </location>
</feature>
<dbReference type="InterPro" id="IPR019734">
    <property type="entry name" value="TPR_rpt"/>
</dbReference>
<evidence type="ECO:0000313" key="4">
    <source>
        <dbReference type="EMBL" id="CAG5132430.1"/>
    </source>
</evidence>
<feature type="region of interest" description="Disordered" evidence="3">
    <location>
        <begin position="1295"/>
        <end position="1359"/>
    </location>
</feature>
<dbReference type="Gene3D" id="3.40.50.300">
    <property type="entry name" value="P-loop containing nucleotide triphosphate hydrolases"/>
    <property type="match status" value="1"/>
</dbReference>
<dbReference type="PANTHER" id="PTHR19860:SF14">
    <property type="entry name" value="DUF4062 DOMAIN-CONTAINING PROTEIN"/>
    <property type="match status" value="1"/>
</dbReference>
<dbReference type="EMBL" id="CAJHNH020005357">
    <property type="protein sequence ID" value="CAG5132430.1"/>
    <property type="molecule type" value="Genomic_DNA"/>
</dbReference>
<keyword evidence="5" id="KW-1185">Reference proteome</keyword>
<feature type="region of interest" description="Disordered" evidence="3">
    <location>
        <begin position="1425"/>
        <end position="1445"/>
    </location>
</feature>
<dbReference type="GO" id="GO:0080008">
    <property type="term" value="C:Cul4-RING E3 ubiquitin ligase complex"/>
    <property type="evidence" value="ECO:0007669"/>
    <property type="project" value="TreeGrafter"/>
</dbReference>
<evidence type="ECO:0000256" key="2">
    <source>
        <dbReference type="PROSITE-ProRule" id="PRU00339"/>
    </source>
</evidence>
<evidence type="ECO:0000256" key="1">
    <source>
        <dbReference type="ARBA" id="ARBA00022737"/>
    </source>
</evidence>
<name>A0A8S3ZWL2_9EUPU</name>
<evidence type="ECO:0000313" key="5">
    <source>
        <dbReference type="Proteomes" id="UP000678393"/>
    </source>
</evidence>
<gene>
    <name evidence="4" type="ORF">CUNI_LOCUS17988</name>
</gene>
<feature type="repeat" description="TPR" evidence="2">
    <location>
        <begin position="943"/>
        <end position="976"/>
    </location>
</feature>
<dbReference type="Gene3D" id="1.25.40.10">
    <property type="entry name" value="Tetratricopeptide repeat domain"/>
    <property type="match status" value="2"/>
</dbReference>
<reference evidence="4" key="1">
    <citation type="submission" date="2021-04" db="EMBL/GenBank/DDBJ databases">
        <authorList>
            <consortium name="Molecular Ecology Group"/>
        </authorList>
    </citation>
    <scope>NUCLEOTIDE SEQUENCE</scope>
</reference>
<dbReference type="InterPro" id="IPR011990">
    <property type="entry name" value="TPR-like_helical_dom_sf"/>
</dbReference>